<dbReference type="OrthoDB" id="9805696at2"/>
<comment type="caution">
    <text evidence="10">The sequence shown here is derived from an EMBL/GenBank/DDBJ whole genome shotgun (WGS) entry which is preliminary data.</text>
</comment>
<dbReference type="Pfam" id="PF00271">
    <property type="entry name" value="Helicase_C"/>
    <property type="match status" value="1"/>
</dbReference>
<protein>
    <submittedName>
        <fullName evidence="10">DEAD/DEAH box helicase</fullName>
    </submittedName>
</protein>
<dbReference type="Pfam" id="PF03880">
    <property type="entry name" value="DbpA"/>
    <property type="match status" value="1"/>
</dbReference>
<name>A0A1E3LVU4_9SPHN</name>
<evidence type="ECO:0000259" key="8">
    <source>
        <dbReference type="PROSITE" id="PS51192"/>
    </source>
</evidence>
<dbReference type="RefSeq" id="WP_069320560.1">
    <property type="nucleotide sequence ID" value="NZ_MDDS01000024.1"/>
</dbReference>
<dbReference type="InterPro" id="IPR044742">
    <property type="entry name" value="DEAD/DEAH_RhlB"/>
</dbReference>
<evidence type="ECO:0000256" key="5">
    <source>
        <dbReference type="ARBA" id="ARBA00038437"/>
    </source>
</evidence>
<dbReference type="Gene3D" id="3.40.50.300">
    <property type="entry name" value="P-loop containing nucleotide triphosphate hydrolases"/>
    <property type="match status" value="2"/>
</dbReference>
<evidence type="ECO:0000256" key="7">
    <source>
        <dbReference type="SAM" id="MobiDB-lite"/>
    </source>
</evidence>
<dbReference type="CDD" id="cd18787">
    <property type="entry name" value="SF2_C_DEAD"/>
    <property type="match status" value="1"/>
</dbReference>
<feature type="domain" description="Helicase C-terminal" evidence="9">
    <location>
        <begin position="229"/>
        <end position="377"/>
    </location>
</feature>
<dbReference type="CDD" id="cd00268">
    <property type="entry name" value="DEADc"/>
    <property type="match status" value="1"/>
</dbReference>
<dbReference type="InterPro" id="IPR001650">
    <property type="entry name" value="Helicase_C-like"/>
</dbReference>
<keyword evidence="11" id="KW-1185">Reference proteome</keyword>
<keyword evidence="4 6" id="KW-0067">ATP-binding</keyword>
<feature type="region of interest" description="Disordered" evidence="7">
    <location>
        <begin position="513"/>
        <end position="575"/>
    </location>
</feature>
<dbReference type="SMART" id="SM00490">
    <property type="entry name" value="HELICc"/>
    <property type="match status" value="1"/>
</dbReference>
<evidence type="ECO:0000256" key="2">
    <source>
        <dbReference type="ARBA" id="ARBA00022801"/>
    </source>
</evidence>
<feature type="domain" description="Helicase ATP-binding" evidence="8">
    <location>
        <begin position="30"/>
        <end position="206"/>
    </location>
</feature>
<dbReference type="EMBL" id="MDDS01000024">
    <property type="protein sequence ID" value="ODP37839.1"/>
    <property type="molecule type" value="Genomic_DNA"/>
</dbReference>
<dbReference type="GO" id="GO:0005524">
    <property type="term" value="F:ATP binding"/>
    <property type="evidence" value="ECO:0007669"/>
    <property type="project" value="UniProtKB-KW"/>
</dbReference>
<dbReference type="InterPro" id="IPR027417">
    <property type="entry name" value="P-loop_NTPase"/>
</dbReference>
<evidence type="ECO:0000259" key="9">
    <source>
        <dbReference type="PROSITE" id="PS51194"/>
    </source>
</evidence>
<dbReference type="PROSITE" id="PS51192">
    <property type="entry name" value="HELICASE_ATP_BIND_1"/>
    <property type="match status" value="1"/>
</dbReference>
<organism evidence="10 11">
    <name type="scientific">Sphingomonas turrisvirgatae</name>
    <dbReference type="NCBI Taxonomy" id="1888892"/>
    <lineage>
        <taxon>Bacteria</taxon>
        <taxon>Pseudomonadati</taxon>
        <taxon>Pseudomonadota</taxon>
        <taxon>Alphaproteobacteria</taxon>
        <taxon>Sphingomonadales</taxon>
        <taxon>Sphingomonadaceae</taxon>
        <taxon>Sphingomonas</taxon>
    </lineage>
</organism>
<dbReference type="AlphaFoldDB" id="A0A1E3LVU4"/>
<dbReference type="GO" id="GO:0016787">
    <property type="term" value="F:hydrolase activity"/>
    <property type="evidence" value="ECO:0007669"/>
    <property type="project" value="UniProtKB-KW"/>
</dbReference>
<feature type="compositionally biased region" description="Basic residues" evidence="7">
    <location>
        <begin position="548"/>
        <end position="575"/>
    </location>
</feature>
<evidence type="ECO:0000256" key="1">
    <source>
        <dbReference type="ARBA" id="ARBA00022741"/>
    </source>
</evidence>
<proteinExistence type="inferred from homology"/>
<dbReference type="InterPro" id="IPR011545">
    <property type="entry name" value="DEAD/DEAH_box_helicase_dom"/>
</dbReference>
<dbReference type="InterPro" id="IPR000629">
    <property type="entry name" value="RNA-helicase_DEAD-box_CS"/>
</dbReference>
<feature type="compositionally biased region" description="Basic and acidic residues" evidence="7">
    <location>
        <begin position="537"/>
        <end position="547"/>
    </location>
</feature>
<evidence type="ECO:0000256" key="6">
    <source>
        <dbReference type="RuleBase" id="RU000492"/>
    </source>
</evidence>
<evidence type="ECO:0000256" key="3">
    <source>
        <dbReference type="ARBA" id="ARBA00022806"/>
    </source>
</evidence>
<dbReference type="PANTHER" id="PTHR47959">
    <property type="entry name" value="ATP-DEPENDENT RNA HELICASE RHLE-RELATED"/>
    <property type="match status" value="1"/>
</dbReference>
<dbReference type="Proteomes" id="UP000094487">
    <property type="component" value="Unassembled WGS sequence"/>
</dbReference>
<dbReference type="GO" id="GO:0005829">
    <property type="term" value="C:cytosol"/>
    <property type="evidence" value="ECO:0007669"/>
    <property type="project" value="TreeGrafter"/>
</dbReference>
<comment type="similarity">
    <text evidence="5 6">Belongs to the DEAD box helicase family.</text>
</comment>
<dbReference type="PROSITE" id="PS00039">
    <property type="entry name" value="DEAD_ATP_HELICASE"/>
    <property type="match status" value="1"/>
</dbReference>
<reference evidence="10 11" key="1">
    <citation type="submission" date="2016-08" db="EMBL/GenBank/DDBJ databases">
        <title>Draft genome of the agarase producing Sphingomonas sp. MCT13.</title>
        <authorList>
            <person name="D'Andrea M.M."/>
            <person name="Rossolini G.M."/>
            <person name="Thaller M.C."/>
        </authorList>
    </citation>
    <scope>NUCLEOTIDE SEQUENCE [LARGE SCALE GENOMIC DNA]</scope>
    <source>
        <strain evidence="10 11">MCT13</strain>
    </source>
</reference>
<evidence type="ECO:0000256" key="4">
    <source>
        <dbReference type="ARBA" id="ARBA00022840"/>
    </source>
</evidence>
<dbReference type="GO" id="GO:0003724">
    <property type="term" value="F:RNA helicase activity"/>
    <property type="evidence" value="ECO:0007669"/>
    <property type="project" value="TreeGrafter"/>
</dbReference>
<dbReference type="PROSITE" id="PS51194">
    <property type="entry name" value="HELICASE_CTER"/>
    <property type="match status" value="1"/>
</dbReference>
<keyword evidence="2 6" id="KW-0378">Hydrolase</keyword>
<sequence>MTFPNLPSSLAEALTARGYTDLTAVQAAVVQDDAKDRDLLVSAQTGSGKTVAFGLAMAGELLDADGRLPAPGLPLALVIAPTRELALQVAKELSWLYASAGARVATCVGGMDPSRERRTLSHGTHIVVGTPGRLRDHVERGALDLSQARVAVLDEADEMLDMGFREELEALLDATPQERRTLLFSATMPKPIVALARRYQRDAHRISTVGEERGHGDIAYQAIAVAPADIEHAVINLLRFHEAETAILFCATRDNVRHLHAGLVERGFSAVALSGEHSQNERNAALQALRDRRARVCVATDVAARGIDLPTVTLVVHVELPRDAEALQHRSGRTGRAGKKGTAVLIVPYPRRRRVEMTLKQAKIAAEWLPVPSAEDIRAKDRERLMEKLIAPIEIEDDDREIAEALLEQKSPLEIAAALVQAHRASMPAPEELIDRGPAEQRGPVHRPGFDDTVWFAINIGRRQNADPRWILPLICRRGHVTKQEIGAIRIGAGETRFQVPRAIADRFAKEVAKSAGPDDEDVRIALADGPPPPGTRGDHGPNDRARRGPPRNHDRKVHAARPAKPHHRGKPPKK</sequence>
<evidence type="ECO:0000313" key="11">
    <source>
        <dbReference type="Proteomes" id="UP000094487"/>
    </source>
</evidence>
<gene>
    <name evidence="10" type="ORF">BFL28_02445</name>
</gene>
<dbReference type="SUPFAM" id="SSF52540">
    <property type="entry name" value="P-loop containing nucleoside triphosphate hydrolases"/>
    <property type="match status" value="1"/>
</dbReference>
<dbReference type="CDD" id="cd12252">
    <property type="entry name" value="RRM_DbpA"/>
    <property type="match status" value="1"/>
</dbReference>
<keyword evidence="3 6" id="KW-0347">Helicase</keyword>
<accession>A0A1E3LVU4</accession>
<dbReference type="InterPro" id="IPR050079">
    <property type="entry name" value="DEAD_box_RNA_helicase"/>
</dbReference>
<dbReference type="GO" id="GO:0003676">
    <property type="term" value="F:nucleic acid binding"/>
    <property type="evidence" value="ECO:0007669"/>
    <property type="project" value="InterPro"/>
</dbReference>
<dbReference type="Gene3D" id="3.30.70.330">
    <property type="match status" value="1"/>
</dbReference>
<dbReference type="STRING" id="1888892.BFL28_02445"/>
<dbReference type="InterPro" id="IPR005580">
    <property type="entry name" value="DbpA/CsdA_RNA-bd_dom"/>
</dbReference>
<dbReference type="SMART" id="SM00487">
    <property type="entry name" value="DEXDc"/>
    <property type="match status" value="1"/>
</dbReference>
<evidence type="ECO:0000313" key="10">
    <source>
        <dbReference type="EMBL" id="ODP37839.1"/>
    </source>
</evidence>
<dbReference type="PANTHER" id="PTHR47959:SF1">
    <property type="entry name" value="ATP-DEPENDENT RNA HELICASE DBPA"/>
    <property type="match status" value="1"/>
</dbReference>
<dbReference type="Pfam" id="PF00270">
    <property type="entry name" value="DEAD"/>
    <property type="match status" value="1"/>
</dbReference>
<dbReference type="InterPro" id="IPR014001">
    <property type="entry name" value="Helicase_ATP-bd"/>
</dbReference>
<keyword evidence="1 6" id="KW-0547">Nucleotide-binding</keyword>
<dbReference type="InterPro" id="IPR012677">
    <property type="entry name" value="Nucleotide-bd_a/b_plait_sf"/>
</dbReference>